<evidence type="ECO:0000256" key="1">
    <source>
        <dbReference type="SAM" id="SignalP"/>
    </source>
</evidence>
<dbReference type="EMBL" id="FXTY01000007">
    <property type="protein sequence ID" value="SMP30586.1"/>
    <property type="molecule type" value="Genomic_DNA"/>
</dbReference>
<reference evidence="2 3" key="1">
    <citation type="submission" date="2017-05" db="EMBL/GenBank/DDBJ databases">
        <authorList>
            <person name="Varghese N."/>
            <person name="Submissions S."/>
        </authorList>
    </citation>
    <scope>NUCLEOTIDE SEQUENCE [LARGE SCALE GENOMIC DNA]</scope>
    <source>
        <strain evidence="2 3">DSM 29734</strain>
    </source>
</reference>
<dbReference type="Proteomes" id="UP001157961">
    <property type="component" value="Unassembled WGS sequence"/>
</dbReference>
<sequence>MKTRVSIVATVLALSCQAASADPSFPDMVANSNGYLHIRDNVVLVETDDGSYMCRLTVTDAAFDAQETGENIPEGATSATCIPLEEFEN</sequence>
<keyword evidence="3" id="KW-1185">Reference proteome</keyword>
<keyword evidence="1" id="KW-0732">Signal</keyword>
<accession>A0ABY1PDE1</accession>
<protein>
    <recommendedName>
        <fullName evidence="4">Secreted protein</fullName>
    </recommendedName>
</protein>
<dbReference type="RefSeq" id="WP_283427191.1">
    <property type="nucleotide sequence ID" value="NZ_FXTY01000007.1"/>
</dbReference>
<gene>
    <name evidence="2" type="ORF">SAMN06265373_10785</name>
</gene>
<proteinExistence type="predicted"/>
<feature type="signal peptide" evidence="1">
    <location>
        <begin position="1"/>
        <end position="21"/>
    </location>
</feature>
<evidence type="ECO:0000313" key="3">
    <source>
        <dbReference type="Proteomes" id="UP001157961"/>
    </source>
</evidence>
<name>A0ABY1PDE1_9RHOB</name>
<evidence type="ECO:0000313" key="2">
    <source>
        <dbReference type="EMBL" id="SMP30586.1"/>
    </source>
</evidence>
<feature type="chain" id="PRO_5046563962" description="Secreted protein" evidence="1">
    <location>
        <begin position="22"/>
        <end position="89"/>
    </location>
</feature>
<comment type="caution">
    <text evidence="2">The sequence shown here is derived from an EMBL/GenBank/DDBJ whole genome shotgun (WGS) entry which is preliminary data.</text>
</comment>
<evidence type="ECO:0008006" key="4">
    <source>
        <dbReference type="Google" id="ProtNLM"/>
    </source>
</evidence>
<organism evidence="2 3">
    <name type="scientific">Shimia sagamensis</name>
    <dbReference type="NCBI Taxonomy" id="1566352"/>
    <lineage>
        <taxon>Bacteria</taxon>
        <taxon>Pseudomonadati</taxon>
        <taxon>Pseudomonadota</taxon>
        <taxon>Alphaproteobacteria</taxon>
        <taxon>Rhodobacterales</taxon>
        <taxon>Roseobacteraceae</taxon>
    </lineage>
</organism>
<dbReference type="PROSITE" id="PS51257">
    <property type="entry name" value="PROKAR_LIPOPROTEIN"/>
    <property type="match status" value="1"/>
</dbReference>